<dbReference type="GO" id="GO:0051537">
    <property type="term" value="F:2 iron, 2 sulfur cluster binding"/>
    <property type="evidence" value="ECO:0007669"/>
    <property type="project" value="UniProtKB-KW"/>
</dbReference>
<dbReference type="InterPro" id="IPR050584">
    <property type="entry name" value="Cholesterol_7-desaturase"/>
</dbReference>
<evidence type="ECO:0000256" key="3">
    <source>
        <dbReference type="ARBA" id="ARBA00023002"/>
    </source>
</evidence>
<dbReference type="GO" id="GO:0016705">
    <property type="term" value="F:oxidoreductase activity, acting on paired donors, with incorporation or reduction of molecular oxygen"/>
    <property type="evidence" value="ECO:0007669"/>
    <property type="project" value="UniProtKB-ARBA"/>
</dbReference>
<dbReference type="PANTHER" id="PTHR21266">
    <property type="entry name" value="IRON-SULFUR DOMAIN CONTAINING PROTEIN"/>
    <property type="match status" value="1"/>
</dbReference>
<dbReference type="RefSeq" id="WP_184726926.1">
    <property type="nucleotide sequence ID" value="NZ_JACHIW010000001.1"/>
</dbReference>
<keyword evidence="5" id="KW-0411">Iron-sulfur</keyword>
<evidence type="ECO:0000313" key="7">
    <source>
        <dbReference type="EMBL" id="MBB5155618.1"/>
    </source>
</evidence>
<evidence type="ECO:0000256" key="2">
    <source>
        <dbReference type="ARBA" id="ARBA00022723"/>
    </source>
</evidence>
<dbReference type="Pfam" id="PF00355">
    <property type="entry name" value="Rieske"/>
    <property type="match status" value="1"/>
</dbReference>
<organism evidence="7 8">
    <name type="scientific">Saccharopolyspora phatthalungensis</name>
    <dbReference type="NCBI Taxonomy" id="664693"/>
    <lineage>
        <taxon>Bacteria</taxon>
        <taxon>Bacillati</taxon>
        <taxon>Actinomycetota</taxon>
        <taxon>Actinomycetes</taxon>
        <taxon>Pseudonocardiales</taxon>
        <taxon>Pseudonocardiaceae</taxon>
        <taxon>Saccharopolyspora</taxon>
    </lineage>
</organism>
<dbReference type="Gene3D" id="2.102.10.10">
    <property type="entry name" value="Rieske [2Fe-2S] iron-sulphur domain"/>
    <property type="match status" value="1"/>
</dbReference>
<dbReference type="PROSITE" id="PS51296">
    <property type="entry name" value="RIESKE"/>
    <property type="match status" value="1"/>
</dbReference>
<keyword evidence="8" id="KW-1185">Reference proteome</keyword>
<proteinExistence type="predicted"/>
<dbReference type="InterPro" id="IPR036922">
    <property type="entry name" value="Rieske_2Fe-2S_sf"/>
</dbReference>
<gene>
    <name evidence="7" type="ORF">BJ970_003152</name>
</gene>
<feature type="domain" description="Rieske" evidence="6">
    <location>
        <begin position="31"/>
        <end position="132"/>
    </location>
</feature>
<evidence type="ECO:0000259" key="6">
    <source>
        <dbReference type="PROSITE" id="PS51296"/>
    </source>
</evidence>
<keyword evidence="4" id="KW-0408">Iron</keyword>
<dbReference type="GO" id="GO:0004497">
    <property type="term" value="F:monooxygenase activity"/>
    <property type="evidence" value="ECO:0007669"/>
    <property type="project" value="UniProtKB-ARBA"/>
</dbReference>
<dbReference type="Proteomes" id="UP000584374">
    <property type="component" value="Unassembled WGS sequence"/>
</dbReference>
<dbReference type="GO" id="GO:0046872">
    <property type="term" value="F:metal ion binding"/>
    <property type="evidence" value="ECO:0007669"/>
    <property type="project" value="UniProtKB-KW"/>
</dbReference>
<keyword evidence="1" id="KW-0001">2Fe-2S</keyword>
<reference evidence="7 8" key="1">
    <citation type="submission" date="2020-08" db="EMBL/GenBank/DDBJ databases">
        <title>Sequencing the genomes of 1000 actinobacteria strains.</title>
        <authorList>
            <person name="Klenk H.-P."/>
        </authorList>
    </citation>
    <scope>NUCLEOTIDE SEQUENCE [LARGE SCALE GENOMIC DNA]</scope>
    <source>
        <strain evidence="7 8">DSM 45584</strain>
    </source>
</reference>
<dbReference type="InterPro" id="IPR017941">
    <property type="entry name" value="Rieske_2Fe-2S"/>
</dbReference>
<protein>
    <submittedName>
        <fullName evidence="7">Nitrite reductase/ring-hydroxylating ferredoxin subunit</fullName>
    </submittedName>
</protein>
<dbReference type="PANTHER" id="PTHR21266:SF60">
    <property type="entry name" value="3-KETOSTEROID-9-ALPHA-MONOOXYGENASE, OXYGENASE COMPONENT"/>
    <property type="match status" value="1"/>
</dbReference>
<evidence type="ECO:0000313" key="8">
    <source>
        <dbReference type="Proteomes" id="UP000584374"/>
    </source>
</evidence>
<evidence type="ECO:0000256" key="1">
    <source>
        <dbReference type="ARBA" id="ARBA00022714"/>
    </source>
</evidence>
<accession>A0A840QAD3</accession>
<evidence type="ECO:0000256" key="4">
    <source>
        <dbReference type="ARBA" id="ARBA00023004"/>
    </source>
</evidence>
<dbReference type="SUPFAM" id="SSF50022">
    <property type="entry name" value="ISP domain"/>
    <property type="match status" value="1"/>
</dbReference>
<dbReference type="EMBL" id="JACHIW010000001">
    <property type="protein sequence ID" value="MBB5155618.1"/>
    <property type="molecule type" value="Genomic_DNA"/>
</dbReference>
<sequence>MTREQQETQVERGQRTALPLSPNGLNLAASWYVALASHELRRKPKPLTLFGLPLVAWRDQVGNPVIMPRFCPHMGASLALGEVVDGMLRCPFHKWGFDASGSCASIPGVDKIPPTARLSPYPVNERYGHIWVWYGSAEPMFPLPDFRALEDDRDAYVGFRFNDRTDGTVRQLLENGIDYFHFMALHGMNMDPVRFKLLHDPVDAADNGRPISREAWFGVWLEGSLKIWKPWQNPTGWVHNVVTTFNEGTTFQLLVDGWPGGQRFTTYIDGQEMSKVLMGTTPTAPYRTAQRGWAGVRKTNKHWKTFLRLLLFYAQNRGGTRQDIPIYNTSATGRPATYIKYDSALIKWRRYYQSWVDHAQPARQRAGECT</sequence>
<dbReference type="AlphaFoldDB" id="A0A840QAD3"/>
<dbReference type="SUPFAM" id="SSF55961">
    <property type="entry name" value="Bet v1-like"/>
    <property type="match status" value="1"/>
</dbReference>
<evidence type="ECO:0000256" key="5">
    <source>
        <dbReference type="ARBA" id="ARBA00023014"/>
    </source>
</evidence>
<comment type="caution">
    <text evidence="7">The sequence shown here is derived from an EMBL/GenBank/DDBJ whole genome shotgun (WGS) entry which is preliminary data.</text>
</comment>
<name>A0A840QAD3_9PSEU</name>
<keyword evidence="2" id="KW-0479">Metal-binding</keyword>
<keyword evidence="3" id="KW-0560">Oxidoreductase</keyword>
<dbReference type="Gene3D" id="3.90.380.10">
    <property type="entry name" value="Naphthalene 1,2-dioxygenase Alpha Subunit, Chain A, domain 1"/>
    <property type="match status" value="1"/>
</dbReference>